<dbReference type="STRING" id="1590841.A0A2R6Q7C8"/>
<evidence type="ECO:0000256" key="11">
    <source>
        <dbReference type="PROSITE-ProRule" id="PRU00812"/>
    </source>
</evidence>
<evidence type="ECO:0000256" key="6">
    <source>
        <dbReference type="ARBA" id="ARBA00022833"/>
    </source>
</evidence>
<name>A0A2R6Q7C8_ACTCC</name>
<keyword evidence="6 12" id="KW-0862">Zinc</keyword>
<sequence length="665" mass="73640">SSRMAKNESISVKDAVHKLQLSLLEGIKKEEQLFAAGSLISRSDYQDVVTERTIANVCGYPLCNNPLPPEQPRKGRYRISLKEHKVYDLHETYMYCSTSCVVNSRTFAGCLLEERCSVLNSEKLDEIMGLFEGLSLNSKEDLGRNGDLGFSELKIQEKANMKAGEVSLEEWIGPSNAIEGYVPQKDRISKPLRSKNHKEGYKPNDVNSIKGKNVIFNEMDFKSTIITQDEYSISKMSSGSETTVAHAKSKELKEKGSHKKLENQFTILEIAPDPMQTDSRSMLKEPKEEESGIVTTDKLGISCAPSHPSESDLDKNAAEAKEEFDDVEADHFSATKPKPSLKSSGAKKLSRSVTWADERTDGADNRNLCEVRELENTKEGADKFSFPGPGDDGSSVRFASAEACVIALSQAAEAVSRGESDVSDAVSEAGIIILPPPYDMDIEESQVNPNVLEPEPTPSKWPGKPGVPNYNLFDSEDSWYDGPPEEFSLTLSPFATMWMSLFAWISSSSLAYIYGRDDSFHEEYLFVNGREYPRKIVLMDGGSSEIKQTLSGCLARALPGLVTDLRLPTPISILEQGMGCLLDTMSFVDPLPPFRMKQWQVIVLLFIDALSVSRIPALTPHITSRRTLLYKVLNGTQISAEEYETMKDLIIPLGRVPEFSTECGG</sequence>
<reference evidence="15 16" key="1">
    <citation type="submission" date="2017-07" db="EMBL/GenBank/DDBJ databases">
        <title>An improved, manually edited Actinidia chinensis var. chinensis (kiwifruit) genome highlights the challenges associated with draft genomes and gene prediction in plants.</title>
        <authorList>
            <person name="Pilkington S."/>
            <person name="Crowhurst R."/>
            <person name="Hilario E."/>
            <person name="Nardozza S."/>
            <person name="Fraser L."/>
            <person name="Peng Y."/>
            <person name="Gunaseelan K."/>
            <person name="Simpson R."/>
            <person name="Tahir J."/>
            <person name="Deroles S."/>
            <person name="Templeton K."/>
            <person name="Luo Z."/>
            <person name="Davy M."/>
            <person name="Cheng C."/>
            <person name="Mcneilage M."/>
            <person name="Scaglione D."/>
            <person name="Liu Y."/>
            <person name="Zhang Q."/>
            <person name="Datson P."/>
            <person name="De Silva N."/>
            <person name="Gardiner S."/>
            <person name="Bassett H."/>
            <person name="Chagne D."/>
            <person name="Mccallum J."/>
            <person name="Dzierzon H."/>
            <person name="Deng C."/>
            <person name="Wang Y.-Y."/>
            <person name="Barron N."/>
            <person name="Manako K."/>
            <person name="Bowen J."/>
            <person name="Foster T."/>
            <person name="Erridge Z."/>
            <person name="Tiffin H."/>
            <person name="Waite C."/>
            <person name="Davies K."/>
            <person name="Grierson E."/>
            <person name="Laing W."/>
            <person name="Kirk R."/>
            <person name="Chen X."/>
            <person name="Wood M."/>
            <person name="Montefiori M."/>
            <person name="Brummell D."/>
            <person name="Schwinn K."/>
            <person name="Catanach A."/>
            <person name="Fullerton C."/>
            <person name="Li D."/>
            <person name="Meiyalaghan S."/>
            <person name="Nieuwenhuizen N."/>
            <person name="Read N."/>
            <person name="Prakash R."/>
            <person name="Hunter D."/>
            <person name="Zhang H."/>
            <person name="Mckenzie M."/>
            <person name="Knabel M."/>
            <person name="Harris A."/>
            <person name="Allan A."/>
            <person name="Chen A."/>
            <person name="Janssen B."/>
            <person name="Plunkett B."/>
            <person name="Dwamena C."/>
            <person name="Voogd C."/>
            <person name="Leif D."/>
            <person name="Lafferty D."/>
            <person name="Souleyre E."/>
            <person name="Varkonyi-Gasic E."/>
            <person name="Gambi F."/>
            <person name="Hanley J."/>
            <person name="Yao J.-L."/>
            <person name="Cheung J."/>
            <person name="David K."/>
            <person name="Warren B."/>
            <person name="Marsh K."/>
            <person name="Snowden K."/>
            <person name="Lin-Wang K."/>
            <person name="Brian L."/>
            <person name="Martinez-Sanchez M."/>
            <person name="Wang M."/>
            <person name="Ileperuma N."/>
            <person name="Macnee N."/>
            <person name="Campin R."/>
            <person name="Mcatee P."/>
            <person name="Drummond R."/>
            <person name="Espley R."/>
            <person name="Ireland H."/>
            <person name="Wu R."/>
            <person name="Atkinson R."/>
            <person name="Karunairetnam S."/>
            <person name="Bulley S."/>
            <person name="Chunkath S."/>
            <person name="Hanley Z."/>
            <person name="Storey R."/>
            <person name="Thrimawithana A."/>
            <person name="Thomson S."/>
            <person name="David C."/>
            <person name="Testolin R."/>
        </authorList>
    </citation>
    <scope>NUCLEOTIDE SEQUENCE [LARGE SCALE GENOMIC DNA]</scope>
    <source>
        <strain evidence="16">cv. Red5</strain>
        <tissue evidence="15">Young leaf</tissue>
    </source>
</reference>
<feature type="region of interest" description="Disordered" evidence="13">
    <location>
        <begin position="299"/>
        <end position="354"/>
    </location>
</feature>
<dbReference type="PROSITE" id="PS51479">
    <property type="entry name" value="ZF_RTR1"/>
    <property type="match status" value="1"/>
</dbReference>
<protein>
    <recommendedName>
        <fullName evidence="12">RNA polymerase II subunit B1 CTD phosphatase RPAP2 homolog</fullName>
        <ecNumber evidence="12">3.1.3.16</ecNumber>
    </recommendedName>
</protein>
<comment type="catalytic activity">
    <reaction evidence="9 12">
        <text>O-phospho-L-seryl-[protein] + H2O = L-seryl-[protein] + phosphate</text>
        <dbReference type="Rhea" id="RHEA:20629"/>
        <dbReference type="Rhea" id="RHEA-COMP:9863"/>
        <dbReference type="Rhea" id="RHEA-COMP:11604"/>
        <dbReference type="ChEBI" id="CHEBI:15377"/>
        <dbReference type="ChEBI" id="CHEBI:29999"/>
        <dbReference type="ChEBI" id="CHEBI:43474"/>
        <dbReference type="ChEBI" id="CHEBI:83421"/>
        <dbReference type="EC" id="3.1.3.16"/>
    </reaction>
</comment>
<feature type="compositionally biased region" description="Basic and acidic residues" evidence="13">
    <location>
        <begin position="309"/>
        <end position="321"/>
    </location>
</feature>
<comment type="function">
    <text evidence="12">Putative RNA polymerase II subunit B1 C-terminal domain (CTD) phosphatase involved in RNA polymerase II transcription regulation.</text>
</comment>
<evidence type="ECO:0000256" key="8">
    <source>
        <dbReference type="ARBA" id="ARBA00023242"/>
    </source>
</evidence>
<evidence type="ECO:0000256" key="1">
    <source>
        <dbReference type="ARBA" id="ARBA00004123"/>
    </source>
</evidence>
<dbReference type="Gramene" id="PSS03102">
    <property type="protein sequence ID" value="PSS03102"/>
    <property type="gene ID" value="CEY00_Acc21485"/>
</dbReference>
<evidence type="ECO:0000256" key="4">
    <source>
        <dbReference type="ARBA" id="ARBA00022771"/>
    </source>
</evidence>
<dbReference type="GO" id="GO:0005634">
    <property type="term" value="C:nucleus"/>
    <property type="evidence" value="ECO:0007669"/>
    <property type="project" value="UniProtKB-SubCell"/>
</dbReference>
<evidence type="ECO:0000313" key="15">
    <source>
        <dbReference type="EMBL" id="PSS03102.1"/>
    </source>
</evidence>
<evidence type="ECO:0000256" key="3">
    <source>
        <dbReference type="ARBA" id="ARBA00022723"/>
    </source>
</evidence>
<comment type="caution">
    <text evidence="15">The sequence shown here is derived from an EMBL/GenBank/DDBJ whole genome shotgun (WGS) entry which is preliminary data.</text>
</comment>
<dbReference type="PANTHER" id="PTHR14732">
    <property type="entry name" value="RNA POLYMERASE II SUBUNIT B1 CTD PHOSPHATASE RPAP2-RELATED"/>
    <property type="match status" value="1"/>
</dbReference>
<dbReference type="OrthoDB" id="2590500at2759"/>
<dbReference type="Proteomes" id="UP000241394">
    <property type="component" value="Chromosome LG19"/>
</dbReference>
<gene>
    <name evidence="15" type="ORF">CEY00_Acc21485</name>
</gene>
<keyword evidence="4 12" id="KW-0863">Zinc-finger</keyword>
<dbReference type="InParanoid" id="A0A2R6Q7C8"/>
<dbReference type="GO" id="GO:0043175">
    <property type="term" value="F:RNA polymerase core enzyme binding"/>
    <property type="evidence" value="ECO:0007669"/>
    <property type="project" value="UniProtKB-UniRule"/>
</dbReference>
<evidence type="ECO:0000256" key="2">
    <source>
        <dbReference type="ARBA" id="ARBA00005676"/>
    </source>
</evidence>
<accession>A0A2R6Q7C8</accession>
<evidence type="ECO:0000256" key="7">
    <source>
        <dbReference type="ARBA" id="ARBA00022912"/>
    </source>
</evidence>
<dbReference type="EMBL" id="NKQK01000019">
    <property type="protein sequence ID" value="PSS03102.1"/>
    <property type="molecule type" value="Genomic_DNA"/>
</dbReference>
<keyword evidence="8 12" id="KW-0539">Nucleus</keyword>
<dbReference type="GO" id="GO:0005737">
    <property type="term" value="C:cytoplasm"/>
    <property type="evidence" value="ECO:0007669"/>
    <property type="project" value="TreeGrafter"/>
</dbReference>
<reference evidence="16" key="2">
    <citation type="journal article" date="2018" name="BMC Genomics">
        <title>A manually annotated Actinidia chinensis var. chinensis (kiwifruit) genome highlights the challenges associated with draft genomes and gene prediction in plants.</title>
        <authorList>
            <person name="Pilkington S.M."/>
            <person name="Crowhurst R."/>
            <person name="Hilario E."/>
            <person name="Nardozza S."/>
            <person name="Fraser L."/>
            <person name="Peng Y."/>
            <person name="Gunaseelan K."/>
            <person name="Simpson R."/>
            <person name="Tahir J."/>
            <person name="Deroles S.C."/>
            <person name="Templeton K."/>
            <person name="Luo Z."/>
            <person name="Davy M."/>
            <person name="Cheng C."/>
            <person name="McNeilage M."/>
            <person name="Scaglione D."/>
            <person name="Liu Y."/>
            <person name="Zhang Q."/>
            <person name="Datson P."/>
            <person name="De Silva N."/>
            <person name="Gardiner S.E."/>
            <person name="Bassett H."/>
            <person name="Chagne D."/>
            <person name="McCallum J."/>
            <person name="Dzierzon H."/>
            <person name="Deng C."/>
            <person name="Wang Y.Y."/>
            <person name="Barron L."/>
            <person name="Manako K."/>
            <person name="Bowen J."/>
            <person name="Foster T.M."/>
            <person name="Erridge Z.A."/>
            <person name="Tiffin H."/>
            <person name="Waite C.N."/>
            <person name="Davies K.M."/>
            <person name="Grierson E.P."/>
            <person name="Laing W.A."/>
            <person name="Kirk R."/>
            <person name="Chen X."/>
            <person name="Wood M."/>
            <person name="Montefiori M."/>
            <person name="Brummell D.A."/>
            <person name="Schwinn K.E."/>
            <person name="Catanach A."/>
            <person name="Fullerton C."/>
            <person name="Li D."/>
            <person name="Meiyalaghan S."/>
            <person name="Nieuwenhuizen N."/>
            <person name="Read N."/>
            <person name="Prakash R."/>
            <person name="Hunter D."/>
            <person name="Zhang H."/>
            <person name="McKenzie M."/>
            <person name="Knabel M."/>
            <person name="Harris A."/>
            <person name="Allan A.C."/>
            <person name="Gleave A."/>
            <person name="Chen A."/>
            <person name="Janssen B.J."/>
            <person name="Plunkett B."/>
            <person name="Ampomah-Dwamena C."/>
            <person name="Voogd C."/>
            <person name="Leif D."/>
            <person name="Lafferty D."/>
            <person name="Souleyre E.J.F."/>
            <person name="Varkonyi-Gasic E."/>
            <person name="Gambi F."/>
            <person name="Hanley J."/>
            <person name="Yao J.L."/>
            <person name="Cheung J."/>
            <person name="David K.M."/>
            <person name="Warren B."/>
            <person name="Marsh K."/>
            <person name="Snowden K.C."/>
            <person name="Lin-Wang K."/>
            <person name="Brian L."/>
            <person name="Martinez-Sanchez M."/>
            <person name="Wang M."/>
            <person name="Ileperuma N."/>
            <person name="Macnee N."/>
            <person name="Campin R."/>
            <person name="McAtee P."/>
            <person name="Drummond R.S.M."/>
            <person name="Espley R.V."/>
            <person name="Ireland H.S."/>
            <person name="Wu R."/>
            <person name="Atkinson R.G."/>
            <person name="Karunairetnam S."/>
            <person name="Bulley S."/>
            <person name="Chunkath S."/>
            <person name="Hanley Z."/>
            <person name="Storey R."/>
            <person name="Thrimawithana A.H."/>
            <person name="Thomson S."/>
            <person name="David C."/>
            <person name="Testolin R."/>
            <person name="Huang H."/>
            <person name="Hellens R.P."/>
            <person name="Schaffer R.J."/>
        </authorList>
    </citation>
    <scope>NUCLEOTIDE SEQUENCE [LARGE SCALE GENOMIC DNA]</scope>
    <source>
        <strain evidence="16">cv. Red5</strain>
    </source>
</reference>
<keyword evidence="5 12" id="KW-0378">Hydrolase</keyword>
<organism evidence="15 16">
    <name type="scientific">Actinidia chinensis var. chinensis</name>
    <name type="common">Chinese soft-hair kiwi</name>
    <dbReference type="NCBI Taxonomy" id="1590841"/>
    <lineage>
        <taxon>Eukaryota</taxon>
        <taxon>Viridiplantae</taxon>
        <taxon>Streptophyta</taxon>
        <taxon>Embryophyta</taxon>
        <taxon>Tracheophyta</taxon>
        <taxon>Spermatophyta</taxon>
        <taxon>Magnoliopsida</taxon>
        <taxon>eudicotyledons</taxon>
        <taxon>Gunneridae</taxon>
        <taxon>Pentapetalae</taxon>
        <taxon>asterids</taxon>
        <taxon>Ericales</taxon>
        <taxon>Actinidiaceae</taxon>
        <taxon>Actinidia</taxon>
    </lineage>
</organism>
<dbReference type="OMA" id="WMGPSNA"/>
<dbReference type="GO" id="GO:0008270">
    <property type="term" value="F:zinc ion binding"/>
    <property type="evidence" value="ECO:0007669"/>
    <property type="project" value="UniProtKB-KW"/>
</dbReference>
<evidence type="ECO:0000256" key="5">
    <source>
        <dbReference type="ARBA" id="ARBA00022801"/>
    </source>
</evidence>
<dbReference type="FunCoup" id="A0A2R6Q7C8">
    <property type="interactions" value="4127"/>
</dbReference>
<dbReference type="Pfam" id="PF04181">
    <property type="entry name" value="RPAP2_Rtr1"/>
    <property type="match status" value="1"/>
</dbReference>
<dbReference type="InterPro" id="IPR039693">
    <property type="entry name" value="Rtr1/RPAP2"/>
</dbReference>
<dbReference type="InterPro" id="IPR007308">
    <property type="entry name" value="Rtr1/RPAP2_dom"/>
</dbReference>
<evidence type="ECO:0000256" key="9">
    <source>
        <dbReference type="ARBA" id="ARBA00047761"/>
    </source>
</evidence>
<dbReference type="AlphaFoldDB" id="A0A2R6Q7C8"/>
<keyword evidence="7 12" id="KW-0904">Protein phosphatase</keyword>
<evidence type="ECO:0000259" key="14">
    <source>
        <dbReference type="PROSITE" id="PS51479"/>
    </source>
</evidence>
<dbReference type="Gene3D" id="1.25.40.820">
    <property type="match status" value="1"/>
</dbReference>
<feature type="domain" description="RTR1-type" evidence="14">
    <location>
        <begin position="35"/>
        <end position="120"/>
    </location>
</feature>
<comment type="similarity">
    <text evidence="2 11 12">Belongs to the RPAP2 family.</text>
</comment>
<comment type="subcellular location">
    <subcellularLocation>
        <location evidence="1 12">Nucleus</location>
    </subcellularLocation>
</comment>
<proteinExistence type="inferred from homology"/>
<evidence type="ECO:0000256" key="12">
    <source>
        <dbReference type="RuleBase" id="RU367080"/>
    </source>
</evidence>
<dbReference type="InterPro" id="IPR038534">
    <property type="entry name" value="Rtr1/RPAP2_sf"/>
</dbReference>
<keyword evidence="3 12" id="KW-0479">Metal-binding</keyword>
<dbReference type="EC" id="3.1.3.16" evidence="12"/>
<keyword evidence="16" id="KW-1185">Reference proteome</keyword>
<dbReference type="GO" id="GO:0008420">
    <property type="term" value="F:RNA polymerase II CTD heptapeptide repeat phosphatase activity"/>
    <property type="evidence" value="ECO:0007669"/>
    <property type="project" value="UniProtKB-UniRule"/>
</dbReference>
<evidence type="ECO:0000256" key="13">
    <source>
        <dbReference type="SAM" id="MobiDB-lite"/>
    </source>
</evidence>
<comment type="catalytic activity">
    <reaction evidence="10 12">
        <text>O-phospho-L-threonyl-[protein] + H2O = L-threonyl-[protein] + phosphate</text>
        <dbReference type="Rhea" id="RHEA:47004"/>
        <dbReference type="Rhea" id="RHEA-COMP:11060"/>
        <dbReference type="Rhea" id="RHEA-COMP:11605"/>
        <dbReference type="ChEBI" id="CHEBI:15377"/>
        <dbReference type="ChEBI" id="CHEBI:30013"/>
        <dbReference type="ChEBI" id="CHEBI:43474"/>
        <dbReference type="ChEBI" id="CHEBI:61977"/>
        <dbReference type="EC" id="3.1.3.16"/>
    </reaction>
</comment>
<feature type="non-terminal residue" evidence="15">
    <location>
        <position position="1"/>
    </location>
</feature>
<evidence type="ECO:0000313" key="16">
    <source>
        <dbReference type="Proteomes" id="UP000241394"/>
    </source>
</evidence>
<evidence type="ECO:0000256" key="10">
    <source>
        <dbReference type="ARBA" id="ARBA00048336"/>
    </source>
</evidence>
<dbReference type="PANTHER" id="PTHR14732:SF0">
    <property type="entry name" value="RNA POLYMERASE II SUBUNIT B1 CTD PHOSPHATASE RPAP2-RELATED"/>
    <property type="match status" value="1"/>
</dbReference>